<protein>
    <submittedName>
        <fullName evidence="1">Uncharacterized protein</fullName>
    </submittedName>
</protein>
<gene>
    <name evidence="1" type="ORF">K1T71_005472</name>
</gene>
<keyword evidence="2" id="KW-1185">Reference proteome</keyword>
<reference evidence="1 2" key="1">
    <citation type="journal article" date="2021" name="Front. Genet.">
        <title>Chromosome-Level Genome Assembly Reveals Significant Gene Expansion in the Toll and IMD Signaling Pathways of Dendrolimus kikuchii.</title>
        <authorList>
            <person name="Zhou J."/>
            <person name="Wu P."/>
            <person name="Xiong Z."/>
            <person name="Liu N."/>
            <person name="Zhao N."/>
            <person name="Ji M."/>
            <person name="Qiu Y."/>
            <person name="Yang B."/>
        </authorList>
    </citation>
    <scope>NUCLEOTIDE SEQUENCE [LARGE SCALE GENOMIC DNA]</scope>
    <source>
        <strain evidence="1">Ann1</strain>
    </source>
</reference>
<dbReference type="Proteomes" id="UP000824533">
    <property type="component" value="Linkage Group LG09"/>
</dbReference>
<organism evidence="1 2">
    <name type="scientific">Dendrolimus kikuchii</name>
    <dbReference type="NCBI Taxonomy" id="765133"/>
    <lineage>
        <taxon>Eukaryota</taxon>
        <taxon>Metazoa</taxon>
        <taxon>Ecdysozoa</taxon>
        <taxon>Arthropoda</taxon>
        <taxon>Hexapoda</taxon>
        <taxon>Insecta</taxon>
        <taxon>Pterygota</taxon>
        <taxon>Neoptera</taxon>
        <taxon>Endopterygota</taxon>
        <taxon>Lepidoptera</taxon>
        <taxon>Glossata</taxon>
        <taxon>Ditrysia</taxon>
        <taxon>Bombycoidea</taxon>
        <taxon>Lasiocampidae</taxon>
        <taxon>Dendrolimus</taxon>
    </lineage>
</organism>
<accession>A0ACC1D4B0</accession>
<dbReference type="EMBL" id="CM034395">
    <property type="protein sequence ID" value="KAJ0178697.1"/>
    <property type="molecule type" value="Genomic_DNA"/>
</dbReference>
<evidence type="ECO:0000313" key="2">
    <source>
        <dbReference type="Proteomes" id="UP000824533"/>
    </source>
</evidence>
<comment type="caution">
    <text evidence="1">The sequence shown here is derived from an EMBL/GenBank/DDBJ whole genome shotgun (WGS) entry which is preliminary data.</text>
</comment>
<sequence length="436" mass="48651">MDFYIKLLIFVIICVIKVDSVIIKGPMSTKYVPCGLGAIHFDKISPGHWEAVINFGLYSNLLEAEMDIYFEKKVNIYELSHNTSFEVRSNTFYDFRIKTIGPIPKKYTFKVAVQDIYVNDLPVVKSFAINNVILCNKEIQAAHTINSFNVMTNIPERPYTHLCGRRAIENTEVTFVGADARPGDWPWHVALMTKEINYKCGGTIISMTAVLTPSYCTFISDLKLNPENITVIAGVTNFKYLLNDSAIQTRLAQKIIRHPDTMDQNYFVHLTIIKVSPFKFTNFVQPICLWAPINDKSNLIGKQGVTVGFGNNENGTSSKTLRSTYTTVHNDGPCQSVNSNGNYTFCSSKEPTTGNIPTTGDGGGGYVVESVQPDNKISWYLRGVFTVCGAKEGTCDPNSYISYTDVGTHYHWIYNTLKSAPSDLDPSLVMSGAFME</sequence>
<proteinExistence type="predicted"/>
<evidence type="ECO:0000313" key="1">
    <source>
        <dbReference type="EMBL" id="KAJ0178697.1"/>
    </source>
</evidence>
<name>A0ACC1D4B0_9NEOP</name>